<sequence>MPRLGSLTLTKRMLECQIQQGIKLLGWVIIPKLLRRFKRITKGLLSLKKILFNPGSVGIVEARRWEAGAKQRKGLEGKLWAIKEPLCELSVVKRRLEYESSGRDLLLG</sequence>
<dbReference type="AlphaFoldDB" id="A0AAV7HRF8"/>
<protein>
    <submittedName>
        <fullName evidence="1">Uncharacterized protein</fullName>
    </submittedName>
</protein>
<comment type="caution">
    <text evidence="1">The sequence shown here is derived from an EMBL/GenBank/DDBJ whole genome shotgun (WGS) entry which is preliminary data.</text>
</comment>
<accession>A0AAV7HRF8</accession>
<evidence type="ECO:0000313" key="2">
    <source>
        <dbReference type="Proteomes" id="UP000775213"/>
    </source>
</evidence>
<name>A0AAV7HRF8_DENCH</name>
<organism evidence="1 2">
    <name type="scientific">Dendrobium chrysotoxum</name>
    <name type="common">Orchid</name>
    <dbReference type="NCBI Taxonomy" id="161865"/>
    <lineage>
        <taxon>Eukaryota</taxon>
        <taxon>Viridiplantae</taxon>
        <taxon>Streptophyta</taxon>
        <taxon>Embryophyta</taxon>
        <taxon>Tracheophyta</taxon>
        <taxon>Spermatophyta</taxon>
        <taxon>Magnoliopsida</taxon>
        <taxon>Liliopsida</taxon>
        <taxon>Asparagales</taxon>
        <taxon>Orchidaceae</taxon>
        <taxon>Epidendroideae</taxon>
        <taxon>Malaxideae</taxon>
        <taxon>Dendrobiinae</taxon>
        <taxon>Dendrobium</taxon>
    </lineage>
</organism>
<keyword evidence="2" id="KW-1185">Reference proteome</keyword>
<reference evidence="1 2" key="1">
    <citation type="journal article" date="2021" name="Hortic Res">
        <title>Chromosome-scale assembly of the Dendrobium chrysotoxum genome enhances the understanding of orchid evolution.</title>
        <authorList>
            <person name="Zhang Y."/>
            <person name="Zhang G.Q."/>
            <person name="Zhang D."/>
            <person name="Liu X.D."/>
            <person name="Xu X.Y."/>
            <person name="Sun W.H."/>
            <person name="Yu X."/>
            <person name="Zhu X."/>
            <person name="Wang Z.W."/>
            <person name="Zhao X."/>
            <person name="Zhong W.Y."/>
            <person name="Chen H."/>
            <person name="Yin W.L."/>
            <person name="Huang T."/>
            <person name="Niu S.C."/>
            <person name="Liu Z.J."/>
        </authorList>
    </citation>
    <scope>NUCLEOTIDE SEQUENCE [LARGE SCALE GENOMIC DNA]</scope>
    <source>
        <strain evidence="1">Lindl</strain>
    </source>
</reference>
<dbReference type="Proteomes" id="UP000775213">
    <property type="component" value="Unassembled WGS sequence"/>
</dbReference>
<gene>
    <name evidence="1" type="ORF">IEQ34_001646</name>
</gene>
<evidence type="ECO:0000313" key="1">
    <source>
        <dbReference type="EMBL" id="KAH0470088.1"/>
    </source>
</evidence>
<dbReference type="EMBL" id="JAGFBR010000002">
    <property type="protein sequence ID" value="KAH0470088.1"/>
    <property type="molecule type" value="Genomic_DNA"/>
</dbReference>
<proteinExistence type="predicted"/>